<keyword evidence="3" id="KW-1185">Reference proteome</keyword>
<keyword evidence="1" id="KW-1133">Transmembrane helix</keyword>
<sequence length="365" mass="42843">MEQLQPQHKPVKWKVLSKKQEYRYKNWRLEAMRYGRSRRPNLFFSLSLVAFVLFCLRYMGYPPFRRQTVFEPSNNFEPGSVPKDGVELVVASIKEENMTWLNDYLPYWKKSIYIANDPTAELTVPKNKGKEAMVYLTYIIDRYDSLPGNIIFHHGGRFQWHTDDPHYDGLPQLRDFRLQHLKKVGYANLRCSWLLGCPAEISPEVNDDPDPNTPAHAQHVYKKAFMELFPGKQVPEVVAVPCCAEFAVRRELIRKRPRKDWIRYREWLMNTELDDKLSGRVMEYSWHMMLGRQPVHCPDVKKCYCEMYGKCNLTCGRNACVDARLKVPSSSGSRAFWELTPLCGMICEGAVPVKYQERRFSRMAH</sequence>
<protein>
    <submittedName>
        <fullName evidence="2">Uncharacterized protein</fullName>
    </submittedName>
</protein>
<evidence type="ECO:0000256" key="1">
    <source>
        <dbReference type="SAM" id="Phobius"/>
    </source>
</evidence>
<proteinExistence type="predicted"/>
<evidence type="ECO:0000313" key="3">
    <source>
        <dbReference type="Proteomes" id="UP000027002"/>
    </source>
</evidence>
<accession>A0A8E5MKQ9</accession>
<name>A0A8E5MKQ9_USTVR</name>
<dbReference type="KEGG" id="uvi:66068435"/>
<dbReference type="RefSeq" id="XP_043001090.1">
    <property type="nucleotide sequence ID" value="XM_043145155.1"/>
</dbReference>
<dbReference type="PANTHER" id="PTHR37490">
    <property type="entry name" value="EXPRESSED PROTEIN"/>
    <property type="match status" value="1"/>
</dbReference>
<gene>
    <name evidence="2" type="ORF">UV8b_07658</name>
</gene>
<dbReference type="OrthoDB" id="426718at2759"/>
<keyword evidence="1" id="KW-0812">Transmembrane</keyword>
<dbReference type="Pfam" id="PF11913">
    <property type="entry name" value="DUF3431"/>
    <property type="match status" value="1"/>
</dbReference>
<dbReference type="AlphaFoldDB" id="A0A8E5MKQ9"/>
<dbReference type="GeneID" id="66068435"/>
<keyword evidence="1" id="KW-0472">Membrane</keyword>
<reference evidence="2" key="1">
    <citation type="submission" date="2020-03" db="EMBL/GenBank/DDBJ databases">
        <title>A mixture of massive structural variations and highly conserved coding sequences in Ustilaginoidea virens genome.</title>
        <authorList>
            <person name="Zhang K."/>
            <person name="Zhao Z."/>
            <person name="Zhang Z."/>
            <person name="Li Y."/>
            <person name="Hsiang T."/>
            <person name="Sun W."/>
        </authorList>
    </citation>
    <scope>NUCLEOTIDE SEQUENCE</scope>
    <source>
        <strain evidence="2">UV-8b</strain>
    </source>
</reference>
<evidence type="ECO:0000313" key="2">
    <source>
        <dbReference type="EMBL" id="QUC23417.1"/>
    </source>
</evidence>
<feature type="transmembrane region" description="Helical" evidence="1">
    <location>
        <begin position="42"/>
        <end position="60"/>
    </location>
</feature>
<dbReference type="Proteomes" id="UP000027002">
    <property type="component" value="Chromosome 6"/>
</dbReference>
<dbReference type="PANTHER" id="PTHR37490:SF3">
    <property type="entry name" value="DUF3431 DOMAIN CONTAINING PROTEIN"/>
    <property type="match status" value="1"/>
</dbReference>
<dbReference type="InterPro" id="IPR021838">
    <property type="entry name" value="DUF3431"/>
</dbReference>
<organism evidence="2 3">
    <name type="scientific">Ustilaginoidea virens</name>
    <name type="common">Rice false smut fungus</name>
    <name type="synonym">Villosiclava virens</name>
    <dbReference type="NCBI Taxonomy" id="1159556"/>
    <lineage>
        <taxon>Eukaryota</taxon>
        <taxon>Fungi</taxon>
        <taxon>Dikarya</taxon>
        <taxon>Ascomycota</taxon>
        <taxon>Pezizomycotina</taxon>
        <taxon>Sordariomycetes</taxon>
        <taxon>Hypocreomycetidae</taxon>
        <taxon>Hypocreales</taxon>
        <taxon>Clavicipitaceae</taxon>
        <taxon>Ustilaginoidea</taxon>
    </lineage>
</organism>
<dbReference type="EMBL" id="CP072758">
    <property type="protein sequence ID" value="QUC23417.1"/>
    <property type="molecule type" value="Genomic_DNA"/>
</dbReference>